<sequence>MDGSSSSVSSIDRMPWLVRWCIADYLDYASWFQLQSVVSCYKNHPPDQLIFDGSCAYEGVWNTTKLYRIVRFRSVTEDDLYGGIVKPRGSIGVLLQLIKFGPLSFSSLTVLDLSKQITDRYQVSDLFSLSTASVFFHIKSVSLRMSLYSDSSLPSPNLAVPPANLENVTLNVLHWRNNDNSVINPIVPLFLKAKKLSFILDESREVFPFFEGRGPFENLVELEVTDKDVTFLNNSHIRIRETFPRLNKFVFKFNYCDCIIEHCSFHTVPFSWKPLVWSPNTSDRYREFVSVKEIQFTDQDVECNSTLHQCVNASIFSWLMPHWDGVWLNFLNTILLLKEFKYLREFKLPRQFFMAWSKFASFRYECSTFAQTRCVFPSVQSLHFIPEYRCGCVSYFSAQTIPQGEIADGMLRHMFEIFPNVRTLSIAPVPLLEGGDVFRYLTVSTKLTTLMILHTRRIQHGRLDGRLNFRAWLPDSKTLDAFLLYTEQLFWSNEADEGGLLYCLKKNRSLRYVCIICDVANSVGHIGLSANMVEAIGSAWYNEQQGGSQGRYFILVFLHRGSFSCLAVKPKTKKCRKAYTFERNHFSSWWDLERAYPELYSVFWRDLSLHIDFHERVINI</sequence>
<reference evidence="2 4" key="3">
    <citation type="submission" date="2019-07" db="EMBL/GenBank/DDBJ databases">
        <authorList>
            <person name="Jastrzebski P J."/>
            <person name="Paukszto L."/>
            <person name="Jastrzebski P J."/>
        </authorList>
    </citation>
    <scope>NUCLEOTIDE SEQUENCE [LARGE SCALE GENOMIC DNA]</scope>
    <source>
        <strain evidence="2 4">WMS-il1</strain>
    </source>
</reference>
<reference evidence="1 3" key="2">
    <citation type="submission" date="2018-11" db="EMBL/GenBank/DDBJ databases">
        <authorList>
            <consortium name="Pathogen Informatics"/>
        </authorList>
    </citation>
    <scope>NUCLEOTIDE SEQUENCE [LARGE SCALE GENOMIC DNA]</scope>
</reference>
<accession>A0A0R3SET8</accession>
<evidence type="ECO:0000313" key="3">
    <source>
        <dbReference type="Proteomes" id="UP000274504"/>
    </source>
</evidence>
<gene>
    <name evidence="1" type="ORF">HDID_LOCUS3304</name>
    <name evidence="2" type="ORF">WMSIL1_LOCUS6056</name>
</gene>
<evidence type="ECO:0000313" key="2">
    <source>
        <dbReference type="EMBL" id="VUZ46130.1"/>
    </source>
</evidence>
<keyword evidence="4" id="KW-1185">Reference proteome</keyword>
<dbReference type="OrthoDB" id="6252042at2759"/>
<evidence type="ECO:0000313" key="4">
    <source>
        <dbReference type="Proteomes" id="UP000321570"/>
    </source>
</evidence>
<dbReference type="AlphaFoldDB" id="A0A0R3SET8"/>
<dbReference type="Proteomes" id="UP000274504">
    <property type="component" value="Unassembled WGS sequence"/>
</dbReference>
<dbReference type="EMBL" id="UYSG01000970">
    <property type="protein sequence ID" value="VDL30240.1"/>
    <property type="molecule type" value="Genomic_DNA"/>
</dbReference>
<proteinExistence type="predicted"/>
<dbReference type="EMBL" id="CABIJS010000210">
    <property type="protein sequence ID" value="VUZ46130.1"/>
    <property type="molecule type" value="Genomic_DNA"/>
</dbReference>
<evidence type="ECO:0000313" key="5">
    <source>
        <dbReference type="WBParaSite" id="HDID_0000330601-mRNA-1"/>
    </source>
</evidence>
<dbReference type="WBParaSite" id="HDID_0000330601-mRNA-1">
    <property type="protein sequence ID" value="HDID_0000330601-mRNA-1"/>
    <property type="gene ID" value="HDID_0000330601"/>
</dbReference>
<reference evidence="5" key="1">
    <citation type="submission" date="2017-02" db="UniProtKB">
        <authorList>
            <consortium name="WormBaseParasite"/>
        </authorList>
    </citation>
    <scope>IDENTIFICATION</scope>
</reference>
<dbReference type="Proteomes" id="UP000321570">
    <property type="component" value="Unassembled WGS sequence"/>
</dbReference>
<protein>
    <submittedName>
        <fullName evidence="5">F-box domain-containing protein</fullName>
    </submittedName>
</protein>
<evidence type="ECO:0000313" key="1">
    <source>
        <dbReference type="EMBL" id="VDL30240.1"/>
    </source>
</evidence>
<name>A0A0R3SET8_HYMDI</name>
<organism evidence="5">
    <name type="scientific">Hymenolepis diminuta</name>
    <name type="common">Rat tapeworm</name>
    <dbReference type="NCBI Taxonomy" id="6216"/>
    <lineage>
        <taxon>Eukaryota</taxon>
        <taxon>Metazoa</taxon>
        <taxon>Spiralia</taxon>
        <taxon>Lophotrochozoa</taxon>
        <taxon>Platyhelminthes</taxon>
        <taxon>Cestoda</taxon>
        <taxon>Eucestoda</taxon>
        <taxon>Cyclophyllidea</taxon>
        <taxon>Hymenolepididae</taxon>
        <taxon>Hymenolepis</taxon>
    </lineage>
</organism>